<evidence type="ECO:0000313" key="3">
    <source>
        <dbReference type="Proteomes" id="UP000299102"/>
    </source>
</evidence>
<organism evidence="2 3">
    <name type="scientific">Eumeta variegata</name>
    <name type="common">Bagworm moth</name>
    <name type="synonym">Eumeta japonica</name>
    <dbReference type="NCBI Taxonomy" id="151549"/>
    <lineage>
        <taxon>Eukaryota</taxon>
        <taxon>Metazoa</taxon>
        <taxon>Ecdysozoa</taxon>
        <taxon>Arthropoda</taxon>
        <taxon>Hexapoda</taxon>
        <taxon>Insecta</taxon>
        <taxon>Pterygota</taxon>
        <taxon>Neoptera</taxon>
        <taxon>Endopterygota</taxon>
        <taxon>Lepidoptera</taxon>
        <taxon>Glossata</taxon>
        <taxon>Ditrysia</taxon>
        <taxon>Tineoidea</taxon>
        <taxon>Psychidae</taxon>
        <taxon>Oiketicinae</taxon>
        <taxon>Eumeta</taxon>
    </lineage>
</organism>
<dbReference type="SUPFAM" id="SSF56219">
    <property type="entry name" value="DNase I-like"/>
    <property type="match status" value="1"/>
</dbReference>
<proteinExistence type="predicted"/>
<protein>
    <recommendedName>
        <fullName evidence="4">Nucleic-acid-binding protein from transposon X-element</fullName>
    </recommendedName>
</protein>
<sequence>MSPEPPAPRLPKPERYGSSHQLQSPNLTGSRTGHHLSQMEADRATAPHQRAANPGPRPISRSKKADLCDQGFPVLSVHRLCHRDGTPLWLVLAVLPRTEEAKNLSRTLNKVCGLSGIRVRPHTKGGPGQCHRCQLYGHACGQLQRQPRCVKCLVPTGPEIALSRDSEENLLRKLRPESYGQLQGCPKAPKFISKTGLTLKGPLRPRPLPGIWFIVVWRRYPNGDGRSPCGIEFGNIRIRGSTRACRNTEENFVLVDAETKKFKLLSFNANGLPKNIPELTNCMSEYGIDIIQETYLKPNRPRACAIAGYVQLRTDRTHARRGGTAFTIIARSIAVPLQYPH</sequence>
<name>A0A4C1TM60_EUMVA</name>
<evidence type="ECO:0000256" key="1">
    <source>
        <dbReference type="SAM" id="MobiDB-lite"/>
    </source>
</evidence>
<evidence type="ECO:0000313" key="2">
    <source>
        <dbReference type="EMBL" id="GBP14527.1"/>
    </source>
</evidence>
<keyword evidence="3" id="KW-1185">Reference proteome</keyword>
<accession>A0A4C1TM60</accession>
<dbReference type="Proteomes" id="UP000299102">
    <property type="component" value="Unassembled WGS sequence"/>
</dbReference>
<dbReference type="AlphaFoldDB" id="A0A4C1TM60"/>
<evidence type="ECO:0008006" key="4">
    <source>
        <dbReference type="Google" id="ProtNLM"/>
    </source>
</evidence>
<dbReference type="Gene3D" id="3.60.10.10">
    <property type="entry name" value="Endonuclease/exonuclease/phosphatase"/>
    <property type="match status" value="1"/>
</dbReference>
<dbReference type="InterPro" id="IPR036691">
    <property type="entry name" value="Endo/exonu/phosph_ase_sf"/>
</dbReference>
<dbReference type="EMBL" id="BGZK01005550">
    <property type="protein sequence ID" value="GBP14527.1"/>
    <property type="molecule type" value="Genomic_DNA"/>
</dbReference>
<feature type="region of interest" description="Disordered" evidence="1">
    <location>
        <begin position="1"/>
        <end position="64"/>
    </location>
</feature>
<reference evidence="2 3" key="1">
    <citation type="journal article" date="2019" name="Commun. Biol.">
        <title>The bagworm genome reveals a unique fibroin gene that provides high tensile strength.</title>
        <authorList>
            <person name="Kono N."/>
            <person name="Nakamura H."/>
            <person name="Ohtoshi R."/>
            <person name="Tomita M."/>
            <person name="Numata K."/>
            <person name="Arakawa K."/>
        </authorList>
    </citation>
    <scope>NUCLEOTIDE SEQUENCE [LARGE SCALE GENOMIC DNA]</scope>
</reference>
<feature type="compositionally biased region" description="Polar residues" evidence="1">
    <location>
        <begin position="18"/>
        <end position="31"/>
    </location>
</feature>
<comment type="caution">
    <text evidence="2">The sequence shown here is derived from an EMBL/GenBank/DDBJ whole genome shotgun (WGS) entry which is preliminary data.</text>
</comment>
<feature type="compositionally biased region" description="Pro residues" evidence="1">
    <location>
        <begin position="1"/>
        <end position="10"/>
    </location>
</feature>
<gene>
    <name evidence="2" type="ORF">EVAR_99357_1</name>
</gene>